<dbReference type="EMBL" id="BDSP01000253">
    <property type="protein sequence ID" value="GAX27271.1"/>
    <property type="molecule type" value="Genomic_DNA"/>
</dbReference>
<accession>A0A1Z5KMM4</accession>
<dbReference type="AlphaFoldDB" id="A0A1Z5KMM4"/>
<gene>
    <name evidence="1" type="ORF">FisN_13Lh163</name>
</gene>
<dbReference type="InParanoid" id="A0A1Z5KMM4"/>
<evidence type="ECO:0000313" key="1">
    <source>
        <dbReference type="EMBL" id="GAX27271.1"/>
    </source>
</evidence>
<dbReference type="Proteomes" id="UP000198406">
    <property type="component" value="Unassembled WGS sequence"/>
</dbReference>
<organism evidence="1 2">
    <name type="scientific">Fistulifera solaris</name>
    <name type="common">Oleaginous diatom</name>
    <dbReference type="NCBI Taxonomy" id="1519565"/>
    <lineage>
        <taxon>Eukaryota</taxon>
        <taxon>Sar</taxon>
        <taxon>Stramenopiles</taxon>
        <taxon>Ochrophyta</taxon>
        <taxon>Bacillariophyta</taxon>
        <taxon>Bacillariophyceae</taxon>
        <taxon>Bacillariophycidae</taxon>
        <taxon>Naviculales</taxon>
        <taxon>Naviculaceae</taxon>
        <taxon>Fistulifera</taxon>
    </lineage>
</organism>
<name>A0A1Z5KMM4_FISSO</name>
<protein>
    <submittedName>
        <fullName evidence="1">Uncharacterized protein</fullName>
    </submittedName>
</protein>
<evidence type="ECO:0000313" key="2">
    <source>
        <dbReference type="Proteomes" id="UP000198406"/>
    </source>
</evidence>
<reference evidence="1 2" key="1">
    <citation type="journal article" date="2015" name="Plant Cell">
        <title>Oil accumulation by the oleaginous diatom Fistulifera solaris as revealed by the genome and transcriptome.</title>
        <authorList>
            <person name="Tanaka T."/>
            <person name="Maeda Y."/>
            <person name="Veluchamy A."/>
            <person name="Tanaka M."/>
            <person name="Abida H."/>
            <person name="Marechal E."/>
            <person name="Bowler C."/>
            <person name="Muto M."/>
            <person name="Sunaga Y."/>
            <person name="Tanaka M."/>
            <person name="Yoshino T."/>
            <person name="Taniguchi T."/>
            <person name="Fukuda Y."/>
            <person name="Nemoto M."/>
            <person name="Matsumoto M."/>
            <person name="Wong P.S."/>
            <person name="Aburatani S."/>
            <person name="Fujibuchi W."/>
        </authorList>
    </citation>
    <scope>NUCLEOTIDE SEQUENCE [LARGE SCALE GENOMIC DNA]</scope>
    <source>
        <strain evidence="1 2">JPCC DA0580</strain>
    </source>
</reference>
<keyword evidence="2" id="KW-1185">Reference proteome</keyword>
<proteinExistence type="predicted"/>
<sequence>MSQVARYLKDINECDPKIISYFLVADDFTLCERLFSWHEAIKVHFGGNLAKPEMHERHERHGMLHTLNAEISAFYSTYWIVRGAFDDAYVEALEGKWSRKLHHSPRTLDSLDLTANDSCDEESICILDLADSESECNMVTVHSSLNFGMNKKINLGSASTCSTSASTLPDPSTSPFEVGTSPEVIVKCLKWYGRTGQPNRQDMKRFILKEHPEISPQHIDALPWKSNGRRLDMSLMTEYLGKESEY</sequence>
<comment type="caution">
    <text evidence="1">The sequence shown here is derived from an EMBL/GenBank/DDBJ whole genome shotgun (WGS) entry which is preliminary data.</text>
</comment>